<sequence length="66" mass="7137">MWIITTILDGGDIEEAIIKAMAMNAKRPSHLPPQGFLLAMLARISKARPEVQESIEVPVVEGGQAP</sequence>
<organism evidence="1 2">
    <name type="scientific">Adonisia turfae CCMR0081</name>
    <dbReference type="NCBI Taxonomy" id="2292702"/>
    <lineage>
        <taxon>Bacteria</taxon>
        <taxon>Bacillati</taxon>
        <taxon>Cyanobacteriota</taxon>
        <taxon>Adonisia</taxon>
        <taxon>Adonisia turfae</taxon>
    </lineage>
</organism>
<reference evidence="1 2" key="1">
    <citation type="journal article" date="2020" name="Microb. Ecol.">
        <title>Ecogenomics of the Marine Benthic Filamentous Cyanobacterium Adonisia.</title>
        <authorList>
            <person name="Walter J.M."/>
            <person name="Coutinho F.H."/>
            <person name="Leomil L."/>
            <person name="Hargreaves P.I."/>
            <person name="Campeao M.E."/>
            <person name="Vieira V.V."/>
            <person name="Silva B.S."/>
            <person name="Fistarol G.O."/>
            <person name="Salomon P.S."/>
            <person name="Sawabe T."/>
            <person name="Mino S."/>
            <person name="Hosokawa M."/>
            <person name="Miyashita H."/>
            <person name="Maruyama F."/>
            <person name="van Verk M.C."/>
            <person name="Dutilh B.E."/>
            <person name="Thompson C.C."/>
            <person name="Thompson F.L."/>
        </authorList>
    </citation>
    <scope>NUCLEOTIDE SEQUENCE [LARGE SCALE GENOMIC DNA]</scope>
    <source>
        <strain evidence="1 2">CCMR0081</strain>
    </source>
</reference>
<comment type="caution">
    <text evidence="1">The sequence shown here is derived from an EMBL/GenBank/DDBJ whole genome shotgun (WGS) entry which is preliminary data.</text>
</comment>
<protein>
    <submittedName>
        <fullName evidence="1">Uncharacterized protein</fullName>
    </submittedName>
</protein>
<dbReference type="AlphaFoldDB" id="A0A6M0RPX3"/>
<keyword evidence="2" id="KW-1185">Reference proteome</keyword>
<dbReference type="EMBL" id="QXHD01000004">
    <property type="protein sequence ID" value="NEZ57741.1"/>
    <property type="molecule type" value="Genomic_DNA"/>
</dbReference>
<evidence type="ECO:0000313" key="2">
    <source>
        <dbReference type="Proteomes" id="UP000481033"/>
    </source>
</evidence>
<dbReference type="Proteomes" id="UP000481033">
    <property type="component" value="Unassembled WGS sequence"/>
</dbReference>
<proteinExistence type="predicted"/>
<gene>
    <name evidence="1" type="ORF">DXZ20_19165</name>
</gene>
<name>A0A6M0RPX3_9CYAN</name>
<accession>A0A6M0RPX3</accession>
<evidence type="ECO:0000313" key="1">
    <source>
        <dbReference type="EMBL" id="NEZ57741.1"/>
    </source>
</evidence>